<organism evidence="2 3">
    <name type="scientific">Cupriavidus yeoncheonensis</name>
    <dbReference type="NCBI Taxonomy" id="1462994"/>
    <lineage>
        <taxon>Bacteria</taxon>
        <taxon>Pseudomonadati</taxon>
        <taxon>Pseudomonadota</taxon>
        <taxon>Betaproteobacteria</taxon>
        <taxon>Burkholderiales</taxon>
        <taxon>Burkholderiaceae</taxon>
        <taxon>Cupriavidus</taxon>
    </lineage>
</organism>
<dbReference type="Proteomes" id="UP000672934">
    <property type="component" value="Unassembled WGS sequence"/>
</dbReference>
<protein>
    <recommendedName>
        <fullName evidence="1">N-acetyltransferase domain-containing protein</fullName>
    </recommendedName>
</protein>
<sequence length="358" mass="39420">MIRVTILGSSAREWLAVLKRCSHDCYHLPGWMRAAEFGDGGKACAVYATDGENELLVPIIRREVDAGGWDAVSPYGYGGPAVSDAVSQDFLDQAMAAIVNRLREAGCISWFIRLHPLLNVDWHSAVGELVEQGRTVSIDLAKTAEEHWQETCSSHRRNIRKSLEAGVTARIDQDFEAMPTFIKLYRQSMERLDAADYYHFDDRYYEALTGGLGASLKLFVAEEGGAIIAAALVTVARAAGIIQAHLYGMDERYAHRQPQKIITHAVRAWGRESGLKRFHLGGGVGGSSSDSLFHFKKGFSPDTHAFRTHRVIVHPEKYLTLCGGDRSVLSDMTRYFPAYRREAATVDAGGGSEALANG</sequence>
<dbReference type="InterPro" id="IPR050644">
    <property type="entry name" value="PG_Glycine_Bridge_Synth"/>
</dbReference>
<dbReference type="PANTHER" id="PTHR36174">
    <property type="entry name" value="LIPID II:GLYCINE GLYCYLTRANSFERASE"/>
    <property type="match status" value="1"/>
</dbReference>
<accession>A0A916IV71</accession>
<feature type="domain" description="N-acetyltransferase" evidence="1">
    <location>
        <begin position="167"/>
        <end position="320"/>
    </location>
</feature>
<dbReference type="EMBL" id="CAJPUY010000011">
    <property type="protein sequence ID" value="CAG2146177.1"/>
    <property type="molecule type" value="Genomic_DNA"/>
</dbReference>
<dbReference type="PROSITE" id="PS51186">
    <property type="entry name" value="GNAT"/>
    <property type="match status" value="1"/>
</dbReference>
<evidence type="ECO:0000313" key="2">
    <source>
        <dbReference type="EMBL" id="CAG2146177.1"/>
    </source>
</evidence>
<dbReference type="AlphaFoldDB" id="A0A916IV71"/>
<keyword evidence="3" id="KW-1185">Reference proteome</keyword>
<gene>
    <name evidence="2" type="ORF">LMG31506_03342</name>
</gene>
<dbReference type="RefSeq" id="WP_211948278.1">
    <property type="nucleotide sequence ID" value="NZ_CAJPUY010000011.1"/>
</dbReference>
<dbReference type="InterPro" id="IPR000182">
    <property type="entry name" value="GNAT_dom"/>
</dbReference>
<name>A0A916IV71_9BURK</name>
<proteinExistence type="predicted"/>
<dbReference type="InterPro" id="IPR038740">
    <property type="entry name" value="BioF2-like_GNAT_dom"/>
</dbReference>
<dbReference type="Pfam" id="PF13480">
    <property type="entry name" value="Acetyltransf_6"/>
    <property type="match status" value="1"/>
</dbReference>
<comment type="caution">
    <text evidence="2">The sequence shown here is derived from an EMBL/GenBank/DDBJ whole genome shotgun (WGS) entry which is preliminary data.</text>
</comment>
<dbReference type="Gene3D" id="3.40.630.30">
    <property type="match status" value="1"/>
</dbReference>
<dbReference type="GO" id="GO:0016747">
    <property type="term" value="F:acyltransferase activity, transferring groups other than amino-acyl groups"/>
    <property type="evidence" value="ECO:0007669"/>
    <property type="project" value="InterPro"/>
</dbReference>
<reference evidence="2" key="1">
    <citation type="submission" date="2021-03" db="EMBL/GenBank/DDBJ databases">
        <authorList>
            <person name="Peeters C."/>
        </authorList>
    </citation>
    <scope>NUCLEOTIDE SEQUENCE</scope>
    <source>
        <strain evidence="2">LMG 31506</strain>
    </source>
</reference>
<dbReference type="SUPFAM" id="SSF55729">
    <property type="entry name" value="Acyl-CoA N-acyltransferases (Nat)"/>
    <property type="match status" value="1"/>
</dbReference>
<evidence type="ECO:0000259" key="1">
    <source>
        <dbReference type="PROSITE" id="PS51186"/>
    </source>
</evidence>
<dbReference type="PANTHER" id="PTHR36174:SF1">
    <property type="entry name" value="LIPID II:GLYCINE GLYCYLTRANSFERASE"/>
    <property type="match status" value="1"/>
</dbReference>
<evidence type="ECO:0000313" key="3">
    <source>
        <dbReference type="Proteomes" id="UP000672934"/>
    </source>
</evidence>
<dbReference type="InterPro" id="IPR016181">
    <property type="entry name" value="Acyl_CoA_acyltransferase"/>
</dbReference>